<dbReference type="AlphaFoldDB" id="A0A0U5F4Q3"/>
<protein>
    <submittedName>
        <fullName evidence="1">Uncharacterized protein</fullName>
    </submittedName>
</protein>
<evidence type="ECO:0000313" key="1">
    <source>
        <dbReference type="EMBL" id="CEF55251.1"/>
    </source>
</evidence>
<keyword evidence="4" id="KW-1185">Reference proteome</keyword>
<dbReference type="RefSeq" id="WP_059023468.1">
    <property type="nucleotide sequence ID" value="NZ_LN609302.1"/>
</dbReference>
<organism evidence="1 3">
    <name type="scientific">Acetobacter ghanensis</name>
    <dbReference type="NCBI Taxonomy" id="431306"/>
    <lineage>
        <taxon>Bacteria</taxon>
        <taxon>Pseudomonadati</taxon>
        <taxon>Pseudomonadota</taxon>
        <taxon>Alphaproteobacteria</taxon>
        <taxon>Acetobacterales</taxon>
        <taxon>Acetobacteraceae</taxon>
        <taxon>Acetobacter</taxon>
    </lineage>
</organism>
<sequence>MSRMVLIVFAVVVLGALGGFAALGLTGHPPVQQAVHHDLPFAADTAVTAPSVAVPPPPAAPVVTPVVPMAPAQPTISPTAPAPAHP</sequence>
<accession>A0A0U5F4Q3</accession>
<evidence type="ECO:0000313" key="2">
    <source>
        <dbReference type="EMBL" id="NHO38555.1"/>
    </source>
</evidence>
<reference evidence="3" key="1">
    <citation type="submission" date="2014-09" db="EMBL/GenBank/DDBJ databases">
        <authorList>
            <person name="Illeghems K.G."/>
        </authorList>
    </citation>
    <scope>NUCLEOTIDE SEQUENCE [LARGE SCALE GENOMIC DNA]</scope>
    <source>
        <strain evidence="3">LMG 23848T</strain>
    </source>
</reference>
<evidence type="ECO:0000313" key="3">
    <source>
        <dbReference type="Proteomes" id="UP000068250"/>
    </source>
</evidence>
<dbReference type="PATRIC" id="fig|431306.5.peg.1314"/>
<proteinExistence type="predicted"/>
<reference evidence="2 4" key="3">
    <citation type="journal article" date="2020" name="Int. J. Syst. Evol. Microbiol.">
        <title>Novel acetic acid bacteria from cider fermentations: Acetobacter conturbans sp. nov. and Acetobacter fallax sp. nov.</title>
        <authorList>
            <person name="Sombolestani A.S."/>
            <person name="Cleenwerck I."/>
            <person name="Cnockaert M."/>
            <person name="Borremans W."/>
            <person name="Wieme A.D."/>
            <person name="De Vuyst L."/>
            <person name="Vandamme P."/>
        </authorList>
    </citation>
    <scope>NUCLEOTIDE SEQUENCE [LARGE SCALE GENOMIC DNA]</scope>
    <source>
        <strain evidence="2 4">LMG 23848</strain>
    </source>
</reference>
<dbReference type="EMBL" id="LN609302">
    <property type="protein sequence ID" value="CEF55251.1"/>
    <property type="molecule type" value="Genomic_DNA"/>
</dbReference>
<gene>
    <name evidence="1" type="ORF">AGA_1289</name>
    <name evidence="2" type="ORF">GOB80_02445</name>
</gene>
<name>A0A0U5F4Q3_9PROT</name>
<dbReference type="STRING" id="431306.AGA_1289"/>
<dbReference type="EMBL" id="WOTE01000001">
    <property type="protein sequence ID" value="NHO38555.1"/>
    <property type="molecule type" value="Genomic_DNA"/>
</dbReference>
<reference evidence="1" key="2">
    <citation type="submission" date="2014-09" db="EMBL/GenBank/DDBJ databases">
        <authorList>
            <person name="Magalhaes I.L.F."/>
            <person name="Oliveira U."/>
            <person name="Santos F.R."/>
            <person name="Vidigal T.H.D.A."/>
            <person name="Brescovit A.D."/>
            <person name="Santos A.J."/>
        </authorList>
    </citation>
    <scope>NUCLEOTIDE SEQUENCE</scope>
    <source>
        <strain evidence="1">LMG 23848T</strain>
    </source>
</reference>
<dbReference type="Proteomes" id="UP000657200">
    <property type="component" value="Unassembled WGS sequence"/>
</dbReference>
<evidence type="ECO:0000313" key="4">
    <source>
        <dbReference type="Proteomes" id="UP000657200"/>
    </source>
</evidence>
<dbReference type="Proteomes" id="UP000068250">
    <property type="component" value="Chromosome I"/>
</dbReference>